<name>A0A517X011_9PLAN</name>
<accession>A0A517X011</accession>
<proteinExistence type="predicted"/>
<organism evidence="1 2">
    <name type="scientific">Gimesia aquarii</name>
    <dbReference type="NCBI Taxonomy" id="2527964"/>
    <lineage>
        <taxon>Bacteria</taxon>
        <taxon>Pseudomonadati</taxon>
        <taxon>Planctomycetota</taxon>
        <taxon>Planctomycetia</taxon>
        <taxon>Planctomycetales</taxon>
        <taxon>Planctomycetaceae</taxon>
        <taxon>Gimesia</taxon>
    </lineage>
</organism>
<gene>
    <name evidence="1" type="ORF">V202x_42540</name>
</gene>
<dbReference type="EMBL" id="CP037422">
    <property type="protein sequence ID" value="QDU10841.1"/>
    <property type="molecule type" value="Genomic_DNA"/>
</dbReference>
<sequence>MCETTNVLIFVHGIRIEDKFERPYTKYDKFLPNLHSQNVPKTFVLIYMQYGHQLTSSAPIRDDQLHFKAEEWIDEITKQEHVKRLSDKTITSQVRTPASTKRILTFTSRPNVSRTGRCDILLG</sequence>
<reference evidence="1 2" key="1">
    <citation type="submission" date="2019-03" db="EMBL/GenBank/DDBJ databases">
        <title>Deep-cultivation of Planctomycetes and their phenomic and genomic characterization uncovers novel biology.</title>
        <authorList>
            <person name="Wiegand S."/>
            <person name="Jogler M."/>
            <person name="Boedeker C."/>
            <person name="Pinto D."/>
            <person name="Vollmers J."/>
            <person name="Rivas-Marin E."/>
            <person name="Kohn T."/>
            <person name="Peeters S.H."/>
            <person name="Heuer A."/>
            <person name="Rast P."/>
            <person name="Oberbeckmann S."/>
            <person name="Bunk B."/>
            <person name="Jeske O."/>
            <person name="Meyerdierks A."/>
            <person name="Storesund J.E."/>
            <person name="Kallscheuer N."/>
            <person name="Luecker S."/>
            <person name="Lage O.M."/>
            <person name="Pohl T."/>
            <person name="Merkel B.J."/>
            <person name="Hornburger P."/>
            <person name="Mueller R.-W."/>
            <person name="Bruemmer F."/>
            <person name="Labrenz M."/>
            <person name="Spormann A.M."/>
            <person name="Op den Camp H."/>
            <person name="Overmann J."/>
            <person name="Amann R."/>
            <person name="Jetten M.S.M."/>
            <person name="Mascher T."/>
            <person name="Medema M.H."/>
            <person name="Devos D.P."/>
            <person name="Kaster A.-K."/>
            <person name="Ovreas L."/>
            <person name="Rohde M."/>
            <person name="Galperin M.Y."/>
            <person name="Jogler C."/>
        </authorList>
    </citation>
    <scope>NUCLEOTIDE SEQUENCE [LARGE SCALE GENOMIC DNA]</scope>
    <source>
        <strain evidence="1 2">V202</strain>
    </source>
</reference>
<dbReference type="AlphaFoldDB" id="A0A517X011"/>
<protein>
    <submittedName>
        <fullName evidence="1">Uncharacterized protein</fullName>
    </submittedName>
</protein>
<evidence type="ECO:0000313" key="2">
    <source>
        <dbReference type="Proteomes" id="UP000318384"/>
    </source>
</evidence>
<dbReference type="Proteomes" id="UP000318384">
    <property type="component" value="Chromosome"/>
</dbReference>
<evidence type="ECO:0000313" key="1">
    <source>
        <dbReference type="EMBL" id="QDU10841.1"/>
    </source>
</evidence>
<keyword evidence="2" id="KW-1185">Reference proteome</keyword>